<sequence>MLMIRHAIGSRLFLQTEDYSITPRGEQWLISSRATEEEQSNLLEFRHELNLFHVTDENKTWYYSSKGEVHEGDGAITIVADHQTVYPKEEK</sequence>
<dbReference type="EMBL" id="LILC01000004">
    <property type="protein sequence ID" value="KOO48592.1"/>
    <property type="molecule type" value="Genomic_DNA"/>
</dbReference>
<evidence type="ECO:0000313" key="2">
    <source>
        <dbReference type="Proteomes" id="UP000037558"/>
    </source>
</evidence>
<comment type="caution">
    <text evidence="1">The sequence shown here is derived from an EMBL/GenBank/DDBJ whole genome shotgun (WGS) entry which is preliminary data.</text>
</comment>
<dbReference type="AlphaFoldDB" id="A0A0M0LCK5"/>
<protein>
    <submittedName>
        <fullName evidence="1">Uncharacterized protein</fullName>
    </submittedName>
</protein>
<accession>A0A0M0LCK5</accession>
<gene>
    <name evidence="1" type="ORF">AMD01_04185</name>
</gene>
<dbReference type="OrthoDB" id="2878419at2"/>
<organism evidence="1 2">
    <name type="scientific">Priestia koreensis</name>
    <dbReference type="NCBI Taxonomy" id="284581"/>
    <lineage>
        <taxon>Bacteria</taxon>
        <taxon>Bacillati</taxon>
        <taxon>Bacillota</taxon>
        <taxon>Bacilli</taxon>
        <taxon>Bacillales</taxon>
        <taxon>Bacillaceae</taxon>
        <taxon>Priestia</taxon>
    </lineage>
</organism>
<reference evidence="2" key="1">
    <citation type="submission" date="2015-08" db="EMBL/GenBank/DDBJ databases">
        <title>Fjat-14210 dsm16467.</title>
        <authorList>
            <person name="Liu B."/>
            <person name="Wang J."/>
            <person name="Zhu Y."/>
            <person name="Liu G."/>
            <person name="Chen Q."/>
            <person name="Chen Z."/>
            <person name="Lan J."/>
            <person name="Che J."/>
            <person name="Ge C."/>
            <person name="Shi H."/>
            <person name="Pan Z."/>
            <person name="Liu X."/>
        </authorList>
    </citation>
    <scope>NUCLEOTIDE SEQUENCE [LARGE SCALE GENOMIC DNA]</scope>
    <source>
        <strain evidence="2">DSM 16467</strain>
    </source>
</reference>
<dbReference type="PATRIC" id="fig|284581.3.peg.1629"/>
<dbReference type="Proteomes" id="UP000037558">
    <property type="component" value="Unassembled WGS sequence"/>
</dbReference>
<dbReference type="STRING" id="284581.AMD01_04185"/>
<dbReference type="RefSeq" id="WP_053400157.1">
    <property type="nucleotide sequence ID" value="NZ_JAUKEN010000001.1"/>
</dbReference>
<proteinExistence type="predicted"/>
<name>A0A0M0LCK5_9BACI</name>
<keyword evidence="2" id="KW-1185">Reference proteome</keyword>
<evidence type="ECO:0000313" key="1">
    <source>
        <dbReference type="EMBL" id="KOO48592.1"/>
    </source>
</evidence>